<accession>A0A0E9VHB8</accession>
<dbReference type="EMBL" id="GBXM01031110">
    <property type="protein sequence ID" value="JAH77467.1"/>
    <property type="molecule type" value="Transcribed_RNA"/>
</dbReference>
<reference evidence="2" key="1">
    <citation type="submission" date="2014-11" db="EMBL/GenBank/DDBJ databases">
        <authorList>
            <person name="Amaro Gonzalez C."/>
        </authorList>
    </citation>
    <scope>NUCLEOTIDE SEQUENCE</scope>
</reference>
<proteinExistence type="predicted"/>
<protein>
    <submittedName>
        <fullName evidence="2">Uncharacterized protein</fullName>
    </submittedName>
</protein>
<keyword evidence="1" id="KW-0812">Transmembrane</keyword>
<evidence type="ECO:0000256" key="1">
    <source>
        <dbReference type="SAM" id="Phobius"/>
    </source>
</evidence>
<dbReference type="AlphaFoldDB" id="A0A0E9VHB8"/>
<keyword evidence="1" id="KW-0472">Membrane</keyword>
<organism evidence="2">
    <name type="scientific">Anguilla anguilla</name>
    <name type="common">European freshwater eel</name>
    <name type="synonym">Muraena anguilla</name>
    <dbReference type="NCBI Taxonomy" id="7936"/>
    <lineage>
        <taxon>Eukaryota</taxon>
        <taxon>Metazoa</taxon>
        <taxon>Chordata</taxon>
        <taxon>Craniata</taxon>
        <taxon>Vertebrata</taxon>
        <taxon>Euteleostomi</taxon>
        <taxon>Actinopterygii</taxon>
        <taxon>Neopterygii</taxon>
        <taxon>Teleostei</taxon>
        <taxon>Anguilliformes</taxon>
        <taxon>Anguillidae</taxon>
        <taxon>Anguilla</taxon>
    </lineage>
</organism>
<sequence>MQFTSHMNYYRCAFIDWISYYVKSCIYVYSIVYIGSLSHLSSTRDLQMHPAAYVQPLQSPWKRTRE</sequence>
<name>A0A0E9VHB8_ANGAN</name>
<evidence type="ECO:0000313" key="2">
    <source>
        <dbReference type="EMBL" id="JAH77467.1"/>
    </source>
</evidence>
<keyword evidence="1" id="KW-1133">Transmembrane helix</keyword>
<reference evidence="2" key="2">
    <citation type="journal article" date="2015" name="Fish Shellfish Immunol.">
        <title>Early steps in the European eel (Anguilla anguilla)-Vibrio vulnificus interaction in the gills: Role of the RtxA13 toxin.</title>
        <authorList>
            <person name="Callol A."/>
            <person name="Pajuelo D."/>
            <person name="Ebbesson L."/>
            <person name="Teles M."/>
            <person name="MacKenzie S."/>
            <person name="Amaro C."/>
        </authorList>
    </citation>
    <scope>NUCLEOTIDE SEQUENCE</scope>
</reference>
<feature type="transmembrane region" description="Helical" evidence="1">
    <location>
        <begin position="20"/>
        <end position="40"/>
    </location>
</feature>